<dbReference type="PANTHER" id="PTHR42759:SF1">
    <property type="entry name" value="MAGNESIUM-CHELATASE SUBUNIT CHLD"/>
    <property type="match status" value="1"/>
</dbReference>
<name>A0A1F8H8P4_9BACT</name>
<dbReference type="Proteomes" id="UP000177745">
    <property type="component" value="Unassembled WGS sequence"/>
</dbReference>
<comment type="caution">
    <text evidence="3">The sequence shown here is derived from an EMBL/GenBank/DDBJ whole genome shotgun (WGS) entry which is preliminary data.</text>
</comment>
<protein>
    <recommendedName>
        <fullName evidence="5">ATPase dynein-related AAA domain-containing protein</fullName>
    </recommendedName>
</protein>
<dbReference type="GO" id="GO:0016887">
    <property type="term" value="F:ATP hydrolysis activity"/>
    <property type="evidence" value="ECO:0007669"/>
    <property type="project" value="InterPro"/>
</dbReference>
<dbReference type="AlphaFoldDB" id="A0A1F8H8P4"/>
<dbReference type="Pfam" id="PF17863">
    <property type="entry name" value="AAA_lid_2"/>
    <property type="match status" value="1"/>
</dbReference>
<evidence type="ECO:0000313" key="3">
    <source>
        <dbReference type="EMBL" id="OGN33982.1"/>
    </source>
</evidence>
<reference evidence="3 4" key="1">
    <citation type="journal article" date="2016" name="Nat. Commun.">
        <title>Thousands of microbial genomes shed light on interconnected biogeochemical processes in an aquifer system.</title>
        <authorList>
            <person name="Anantharaman K."/>
            <person name="Brown C.T."/>
            <person name="Hug L.A."/>
            <person name="Sharon I."/>
            <person name="Castelle C.J."/>
            <person name="Probst A.J."/>
            <person name="Thomas B.C."/>
            <person name="Singh A."/>
            <person name="Wilkins M.J."/>
            <person name="Karaoz U."/>
            <person name="Brodie E.L."/>
            <person name="Williams K.H."/>
            <person name="Hubbard S.S."/>
            <person name="Banfield J.F."/>
        </authorList>
    </citation>
    <scope>NUCLEOTIDE SEQUENCE [LARGE SCALE GENOMIC DNA]</scope>
</reference>
<dbReference type="Pfam" id="PF07726">
    <property type="entry name" value="AAA_3"/>
    <property type="match status" value="1"/>
</dbReference>
<evidence type="ECO:0000259" key="1">
    <source>
        <dbReference type="Pfam" id="PF07726"/>
    </source>
</evidence>
<dbReference type="Gene3D" id="3.40.50.300">
    <property type="entry name" value="P-loop containing nucleotide triphosphate hydrolases"/>
    <property type="match status" value="1"/>
</dbReference>
<dbReference type="PANTHER" id="PTHR42759">
    <property type="entry name" value="MOXR FAMILY PROTEIN"/>
    <property type="match status" value="1"/>
</dbReference>
<dbReference type="EMBL" id="MGKY01000008">
    <property type="protein sequence ID" value="OGN33982.1"/>
    <property type="molecule type" value="Genomic_DNA"/>
</dbReference>
<feature type="domain" description="ChlI/MoxR AAA lid" evidence="2">
    <location>
        <begin position="299"/>
        <end position="362"/>
    </location>
</feature>
<feature type="domain" description="ATPase AAA-3" evidence="1">
    <location>
        <begin position="56"/>
        <end position="205"/>
    </location>
</feature>
<dbReference type="PIRSF" id="PIRSF002849">
    <property type="entry name" value="AAA_ATPase_chaperone_MoxR_prd"/>
    <property type="match status" value="1"/>
</dbReference>
<evidence type="ECO:0008006" key="5">
    <source>
        <dbReference type="Google" id="ProtNLM"/>
    </source>
</evidence>
<dbReference type="InterPro" id="IPR050764">
    <property type="entry name" value="CbbQ/NirQ/NorQ/GpvN"/>
</dbReference>
<gene>
    <name evidence="3" type="ORF">A3G51_00635</name>
</gene>
<dbReference type="SUPFAM" id="SSF52540">
    <property type="entry name" value="P-loop containing nucleoside triphosphate hydrolases"/>
    <property type="match status" value="1"/>
</dbReference>
<organism evidence="3 4">
    <name type="scientific">Candidatus Yanofskybacteria bacterium RIFCSPLOWO2_12_FULL_43_11b</name>
    <dbReference type="NCBI Taxonomy" id="1802710"/>
    <lineage>
        <taxon>Bacteria</taxon>
        <taxon>Candidatus Yanofskyibacteriota</taxon>
    </lineage>
</organism>
<dbReference type="InterPro" id="IPR041628">
    <property type="entry name" value="ChlI/MoxR_AAA_lid"/>
</dbReference>
<accession>A0A1F8H8P4</accession>
<proteinExistence type="predicted"/>
<sequence>MPLTNPDEGRMLLREVEKQPNKFVFGVKGAIFNTVLALVTPIARDGDLGKEYAQAHTYLLDLPGRGKTAILKYLSAAITAKLGRIDGRADTLPSDLTGYEHVDRFTGTRTLLKGPLHSNIFFDDEINRTPPKGQSPMLGGMEGGYVIMNVTNIKTGELEAKRFPLYPISDDPNETRMFFICLATANPIEFEGTYPLSEAQKERFTYGIRMGLPDRENEMMIRPWNVAGKKVETVMDLATLLDIQDMVKQIRLSQAAEEYVMRLIENSRPYSQDLEEWSKIKPRKATRELVDFINRYVISGCSPRRNFHIVGAAQAFAFMRGENETATVDDVRAIAPITMEHVILLQPRAEGDDITPRKLVQKIIDETILP</sequence>
<evidence type="ECO:0000313" key="4">
    <source>
        <dbReference type="Proteomes" id="UP000177745"/>
    </source>
</evidence>
<evidence type="ECO:0000259" key="2">
    <source>
        <dbReference type="Pfam" id="PF17863"/>
    </source>
</evidence>
<dbReference type="Gene3D" id="1.10.8.80">
    <property type="entry name" value="Magnesium chelatase subunit I, C-Terminal domain"/>
    <property type="match status" value="1"/>
</dbReference>
<dbReference type="InterPro" id="IPR027417">
    <property type="entry name" value="P-loop_NTPase"/>
</dbReference>
<dbReference type="InterPro" id="IPR011703">
    <property type="entry name" value="ATPase_AAA-3"/>
</dbReference>
<dbReference type="GO" id="GO:0005524">
    <property type="term" value="F:ATP binding"/>
    <property type="evidence" value="ECO:0007669"/>
    <property type="project" value="InterPro"/>
</dbReference>